<dbReference type="EMBL" id="SIPC01000007">
    <property type="protein sequence ID" value="TAX65209.1"/>
    <property type="molecule type" value="Genomic_DNA"/>
</dbReference>
<sequence>MRDWFPLTNYEFYAFVASGMLLVASIDYCFADAVLVNRTEWTVVQIIFWTVVSYIAGQICAAPSSGLVEFVIARIIFRSPTEIALGLRKRRWREHVAAWLFANREYSPLATKVRDRIKSGAADKLGMSMANLDGEHIFQVAFPAARASPDTVTRLESFQNSYGFCRNICFVALLATGMLTYKYWQGSAPKDGWLALGAAAVAIGMYGRFLKYYAAYGRQVLTSYHHSLPA</sequence>
<feature type="transmembrane region" description="Helical" evidence="1">
    <location>
        <begin position="193"/>
        <end position="210"/>
    </location>
</feature>
<evidence type="ECO:0000313" key="2">
    <source>
        <dbReference type="EMBL" id="TAW13680.1"/>
    </source>
</evidence>
<dbReference type="RefSeq" id="WP_130671785.1">
    <property type="nucleotide sequence ID" value="NZ_CP140864.1"/>
</dbReference>
<organism evidence="3 5">
    <name type="scientific">Rhizobium leguminosarum</name>
    <dbReference type="NCBI Taxonomy" id="384"/>
    <lineage>
        <taxon>Bacteria</taxon>
        <taxon>Pseudomonadati</taxon>
        <taxon>Pseudomonadota</taxon>
        <taxon>Alphaproteobacteria</taxon>
        <taxon>Hyphomicrobiales</taxon>
        <taxon>Rhizobiaceae</taxon>
        <taxon>Rhizobium/Agrobacterium group</taxon>
        <taxon>Rhizobium</taxon>
    </lineage>
</organism>
<dbReference type="Proteomes" id="UP000293652">
    <property type="component" value="Unassembled WGS sequence"/>
</dbReference>
<proteinExistence type="predicted"/>
<evidence type="ECO:0000256" key="1">
    <source>
        <dbReference type="SAM" id="Phobius"/>
    </source>
</evidence>
<dbReference type="GeneID" id="303219169"/>
<gene>
    <name evidence="3" type="ORF">ELI03_32965</name>
    <name evidence="2" type="ORF">ELI19_35205</name>
</gene>
<dbReference type="AlphaFoldDB" id="A0A4Q8XW53"/>
<accession>A0A4Q8XW53</accession>
<evidence type="ECO:0000313" key="3">
    <source>
        <dbReference type="EMBL" id="TAX65209.1"/>
    </source>
</evidence>
<dbReference type="EMBL" id="SIPS01000013">
    <property type="protein sequence ID" value="TAW13680.1"/>
    <property type="molecule type" value="Genomic_DNA"/>
</dbReference>
<evidence type="ECO:0000313" key="5">
    <source>
        <dbReference type="Proteomes" id="UP000293652"/>
    </source>
</evidence>
<keyword evidence="1" id="KW-0472">Membrane</keyword>
<feature type="transmembrane region" description="Helical" evidence="1">
    <location>
        <begin position="46"/>
        <end position="72"/>
    </location>
</feature>
<keyword evidence="1" id="KW-1133">Transmembrane helix</keyword>
<evidence type="ECO:0000313" key="4">
    <source>
        <dbReference type="Proteomes" id="UP000292036"/>
    </source>
</evidence>
<protein>
    <submittedName>
        <fullName evidence="3">Uncharacterized protein</fullName>
    </submittedName>
</protein>
<comment type="caution">
    <text evidence="3">The sequence shown here is derived from an EMBL/GenBank/DDBJ whole genome shotgun (WGS) entry which is preliminary data.</text>
</comment>
<feature type="transmembrane region" description="Helical" evidence="1">
    <location>
        <begin position="12"/>
        <end position="34"/>
    </location>
</feature>
<reference evidence="4 5" key="1">
    <citation type="submission" date="2019-02" db="EMBL/GenBank/DDBJ databases">
        <title>The genomic architecture of introgression among sibling species of bacteria.</title>
        <authorList>
            <person name="Cavassim M.I.A."/>
            <person name="Moeskjaer S."/>
            <person name="Moslemi C."/>
            <person name="Fields B."/>
            <person name="Bachmann A."/>
            <person name="Vilhjalmsson B."/>
            <person name="Schierup M.H."/>
            <person name="Young J.P.W."/>
            <person name="Andersen S.U."/>
        </authorList>
    </citation>
    <scope>NUCLEOTIDE SEQUENCE [LARGE SCALE GENOMIC DNA]</scope>
    <source>
        <strain evidence="3 5">SM145A</strain>
        <strain evidence="2 4">SM151B</strain>
    </source>
</reference>
<feature type="transmembrane region" description="Helical" evidence="1">
    <location>
        <begin position="164"/>
        <end position="181"/>
    </location>
</feature>
<name>A0A4Q8XW53_RHILE</name>
<keyword evidence="1" id="KW-0812">Transmembrane</keyword>
<dbReference type="Proteomes" id="UP000292036">
    <property type="component" value="Unassembled WGS sequence"/>
</dbReference>